<evidence type="ECO:0000256" key="1">
    <source>
        <dbReference type="ARBA" id="ARBA00001974"/>
    </source>
</evidence>
<dbReference type="PANTHER" id="PTHR45754">
    <property type="entry name" value="METHYLENETETRAHYDROFOLATE REDUCTASE"/>
    <property type="match status" value="1"/>
</dbReference>
<dbReference type="InterPro" id="IPR004620">
    <property type="entry name" value="MTHF_reductase_bac"/>
</dbReference>
<evidence type="ECO:0000256" key="4">
    <source>
        <dbReference type="ARBA" id="ARBA00022605"/>
    </source>
</evidence>
<reference evidence="13" key="1">
    <citation type="journal article" date="2021" name="PeerJ">
        <title>Extensive microbial diversity within the chicken gut microbiome revealed by metagenomics and culture.</title>
        <authorList>
            <person name="Gilroy R."/>
            <person name="Ravi A."/>
            <person name="Getino M."/>
            <person name="Pursley I."/>
            <person name="Horton D.L."/>
            <person name="Alikhan N.F."/>
            <person name="Baker D."/>
            <person name="Gharbi K."/>
            <person name="Hall N."/>
            <person name="Watson M."/>
            <person name="Adriaenssens E.M."/>
            <person name="Foster-Nyarko E."/>
            <person name="Jarju S."/>
            <person name="Secka A."/>
            <person name="Antonio M."/>
            <person name="Oren A."/>
            <person name="Chaudhuri R.R."/>
            <person name="La Ragione R."/>
            <person name="Hildebrand F."/>
            <person name="Pallen M.J."/>
        </authorList>
    </citation>
    <scope>NUCLEOTIDE SEQUENCE</scope>
    <source>
        <strain evidence="13">ChiBcec15-1070</strain>
    </source>
</reference>
<sequence length="317" mass="34941">MKITDKFTPGKTLFAFELLPPLKGDNIDTIFDTIQRLAPYAPSYINVTYHREEVKLIERPDGLLERRVVRKRPGTVGIAAAIMARYGIEVVPHLICGGFSKYDVEDALIDLSFLGIDNVLALRGDNLRGERTFRPAPGGYLHAVELVQQIMHMNRGEYLDSELEHAKPTSFCVGVAGYPEKHAEAPNMATDIAHLKAKIDAGASYVVTQMFFDNAKYFAYVEACRAAGITVPIVAGLKPFTTKTQLSLLPQTFGVDLPDDLVQAVEQCKDNAAVREVGIEWAVQQGRELMAAGVPALHFYTMGKADNVERIAKTLFG</sequence>
<comment type="similarity">
    <text evidence="3 12">Belongs to the methylenetetrahydrofolate reductase family.</text>
</comment>
<dbReference type="Proteomes" id="UP000823926">
    <property type="component" value="Unassembled WGS sequence"/>
</dbReference>
<comment type="pathway">
    <text evidence="10">Amino-acid biosynthesis; L-methionine biosynthesis via de novo pathway.</text>
</comment>
<proteinExistence type="inferred from homology"/>
<evidence type="ECO:0000313" key="14">
    <source>
        <dbReference type="Proteomes" id="UP000823926"/>
    </source>
</evidence>
<dbReference type="GO" id="GO:0005829">
    <property type="term" value="C:cytosol"/>
    <property type="evidence" value="ECO:0007669"/>
    <property type="project" value="InterPro"/>
</dbReference>
<dbReference type="InterPro" id="IPR003171">
    <property type="entry name" value="Mehydrof_redctse-like"/>
</dbReference>
<reference evidence="13" key="2">
    <citation type="submission" date="2021-04" db="EMBL/GenBank/DDBJ databases">
        <authorList>
            <person name="Gilroy R."/>
        </authorList>
    </citation>
    <scope>NUCLEOTIDE SEQUENCE</scope>
    <source>
        <strain evidence="13">ChiBcec15-1070</strain>
    </source>
</reference>
<dbReference type="NCBIfam" id="TIGR00676">
    <property type="entry name" value="fadh2"/>
    <property type="match status" value="1"/>
</dbReference>
<gene>
    <name evidence="13" type="primary">metF</name>
    <name evidence="13" type="ORF">H9888_07880</name>
</gene>
<evidence type="ECO:0000313" key="13">
    <source>
        <dbReference type="EMBL" id="HIW11397.1"/>
    </source>
</evidence>
<dbReference type="GO" id="GO:0071949">
    <property type="term" value="F:FAD binding"/>
    <property type="evidence" value="ECO:0007669"/>
    <property type="project" value="TreeGrafter"/>
</dbReference>
<dbReference type="GO" id="GO:0106312">
    <property type="term" value="F:methylenetetrahydrofolate reductase (NADH) activity"/>
    <property type="evidence" value="ECO:0007669"/>
    <property type="project" value="UniProtKB-EC"/>
</dbReference>
<dbReference type="SUPFAM" id="SSF51730">
    <property type="entry name" value="FAD-linked oxidoreductase"/>
    <property type="match status" value="1"/>
</dbReference>
<evidence type="ECO:0000256" key="3">
    <source>
        <dbReference type="ARBA" id="ARBA00006743"/>
    </source>
</evidence>
<evidence type="ECO:0000256" key="12">
    <source>
        <dbReference type="RuleBase" id="RU003862"/>
    </source>
</evidence>
<keyword evidence="4" id="KW-0028">Amino-acid biosynthesis</keyword>
<dbReference type="PANTHER" id="PTHR45754:SF3">
    <property type="entry name" value="METHYLENETETRAHYDROFOLATE REDUCTASE (NADPH)"/>
    <property type="match status" value="1"/>
</dbReference>
<dbReference type="GO" id="GO:0035999">
    <property type="term" value="P:tetrahydrofolate interconversion"/>
    <property type="evidence" value="ECO:0007669"/>
    <property type="project" value="TreeGrafter"/>
</dbReference>
<evidence type="ECO:0000256" key="6">
    <source>
        <dbReference type="ARBA" id="ARBA00022827"/>
    </source>
</evidence>
<comment type="catalytic activity">
    <reaction evidence="11">
        <text>(6S)-5-methyl-5,6,7,8-tetrahydrofolate + NAD(+) = (6R)-5,10-methylene-5,6,7,8-tetrahydrofolate + NADH + H(+)</text>
        <dbReference type="Rhea" id="RHEA:19821"/>
        <dbReference type="ChEBI" id="CHEBI:15378"/>
        <dbReference type="ChEBI" id="CHEBI:15636"/>
        <dbReference type="ChEBI" id="CHEBI:18608"/>
        <dbReference type="ChEBI" id="CHEBI:57540"/>
        <dbReference type="ChEBI" id="CHEBI:57945"/>
        <dbReference type="EC" id="1.5.1.54"/>
    </reaction>
    <physiologicalReaction direction="right-to-left" evidence="11">
        <dbReference type="Rhea" id="RHEA:19823"/>
    </physiologicalReaction>
</comment>
<keyword evidence="5 12" id="KW-0285">Flavoprotein</keyword>
<accession>A0A9D1QFS9</accession>
<name>A0A9D1QFS9_9BACT</name>
<evidence type="ECO:0000256" key="10">
    <source>
        <dbReference type="ARBA" id="ARBA00034478"/>
    </source>
</evidence>
<evidence type="ECO:0000256" key="5">
    <source>
        <dbReference type="ARBA" id="ARBA00022630"/>
    </source>
</evidence>
<protein>
    <recommendedName>
        <fullName evidence="12">Methylenetetrahydrofolate reductase</fullName>
        <ecNumber evidence="12">1.5.1.54</ecNumber>
    </recommendedName>
</protein>
<comment type="cofactor">
    <cofactor evidence="1 12">
        <name>FAD</name>
        <dbReference type="ChEBI" id="CHEBI:57692"/>
    </cofactor>
</comment>
<keyword evidence="7 12" id="KW-0560">Oxidoreductase</keyword>
<dbReference type="GO" id="GO:0009086">
    <property type="term" value="P:methionine biosynthetic process"/>
    <property type="evidence" value="ECO:0007669"/>
    <property type="project" value="UniProtKB-KW"/>
</dbReference>
<dbReference type="AlphaFoldDB" id="A0A9D1QFS9"/>
<dbReference type="CDD" id="cd00537">
    <property type="entry name" value="MTHFR"/>
    <property type="match status" value="1"/>
</dbReference>
<dbReference type="EMBL" id="DXHL01000035">
    <property type="protein sequence ID" value="HIW11397.1"/>
    <property type="molecule type" value="Genomic_DNA"/>
</dbReference>
<evidence type="ECO:0000256" key="11">
    <source>
        <dbReference type="ARBA" id="ARBA00048628"/>
    </source>
</evidence>
<evidence type="ECO:0000256" key="9">
    <source>
        <dbReference type="ARBA" id="ARBA00023167"/>
    </source>
</evidence>
<keyword evidence="9" id="KW-0486">Methionine biosynthesis</keyword>
<keyword evidence="6 12" id="KW-0274">FAD</keyword>
<dbReference type="EC" id="1.5.1.54" evidence="12"/>
<dbReference type="Pfam" id="PF02219">
    <property type="entry name" value="MTHFR"/>
    <property type="match status" value="1"/>
</dbReference>
<evidence type="ECO:0000256" key="8">
    <source>
        <dbReference type="ARBA" id="ARBA00023027"/>
    </source>
</evidence>
<comment type="pathway">
    <text evidence="2 12">One-carbon metabolism; tetrahydrofolate interconversion.</text>
</comment>
<dbReference type="InterPro" id="IPR029041">
    <property type="entry name" value="FAD-linked_oxidoreductase-like"/>
</dbReference>
<keyword evidence="8" id="KW-0520">NAD</keyword>
<comment type="caution">
    <text evidence="13">The sequence shown here is derived from an EMBL/GenBank/DDBJ whole genome shotgun (WGS) entry which is preliminary data.</text>
</comment>
<organism evidence="13 14">
    <name type="scientific">Candidatus Rikenella faecigallinarum</name>
    <dbReference type="NCBI Taxonomy" id="2838745"/>
    <lineage>
        <taxon>Bacteria</taxon>
        <taxon>Pseudomonadati</taxon>
        <taxon>Bacteroidota</taxon>
        <taxon>Bacteroidia</taxon>
        <taxon>Bacteroidales</taxon>
        <taxon>Rikenellaceae</taxon>
        <taxon>Rikenella</taxon>
    </lineage>
</organism>
<evidence type="ECO:0000256" key="2">
    <source>
        <dbReference type="ARBA" id="ARBA00004777"/>
    </source>
</evidence>
<dbReference type="Gene3D" id="3.20.20.220">
    <property type="match status" value="1"/>
</dbReference>
<evidence type="ECO:0000256" key="7">
    <source>
        <dbReference type="ARBA" id="ARBA00023002"/>
    </source>
</evidence>